<proteinExistence type="predicted"/>
<reference evidence="2" key="1">
    <citation type="submission" date="2022-07" db="EMBL/GenBank/DDBJ databases">
        <title>Phylogenomic reconstructions and comparative analyses of Kickxellomycotina fungi.</title>
        <authorList>
            <person name="Reynolds N.K."/>
            <person name="Stajich J.E."/>
            <person name="Barry K."/>
            <person name="Grigoriev I.V."/>
            <person name="Crous P."/>
            <person name="Smith M.E."/>
        </authorList>
    </citation>
    <scope>NUCLEOTIDE SEQUENCE</scope>
    <source>
        <strain evidence="2">NRRL 1565</strain>
    </source>
</reference>
<feature type="compositionally biased region" description="Basic residues" evidence="1">
    <location>
        <begin position="136"/>
        <end position="153"/>
    </location>
</feature>
<dbReference type="Proteomes" id="UP001140094">
    <property type="component" value="Unassembled WGS sequence"/>
</dbReference>
<accession>A0A9W8HNL3</accession>
<feature type="compositionally biased region" description="Polar residues" evidence="1">
    <location>
        <begin position="165"/>
        <end position="176"/>
    </location>
</feature>
<evidence type="ECO:0000313" key="3">
    <source>
        <dbReference type="Proteomes" id="UP001140094"/>
    </source>
</evidence>
<dbReference type="EMBL" id="JANBUO010002776">
    <property type="protein sequence ID" value="KAJ2793772.1"/>
    <property type="molecule type" value="Genomic_DNA"/>
</dbReference>
<dbReference type="OrthoDB" id="5857104at2759"/>
<evidence type="ECO:0000313" key="2">
    <source>
        <dbReference type="EMBL" id="KAJ2793772.1"/>
    </source>
</evidence>
<feature type="compositionally biased region" description="Basic residues" evidence="1">
    <location>
        <begin position="80"/>
        <end position="99"/>
    </location>
</feature>
<evidence type="ECO:0000256" key="1">
    <source>
        <dbReference type="SAM" id="MobiDB-lite"/>
    </source>
</evidence>
<organism evidence="2 3">
    <name type="scientific">Coemansia guatemalensis</name>
    <dbReference type="NCBI Taxonomy" id="2761395"/>
    <lineage>
        <taxon>Eukaryota</taxon>
        <taxon>Fungi</taxon>
        <taxon>Fungi incertae sedis</taxon>
        <taxon>Zoopagomycota</taxon>
        <taxon>Kickxellomycotina</taxon>
        <taxon>Kickxellomycetes</taxon>
        <taxon>Kickxellales</taxon>
        <taxon>Kickxellaceae</taxon>
        <taxon>Coemansia</taxon>
    </lineage>
</organism>
<sequence>MKAPRSNPAAAVAAAASSGQLTRRPPSTYAEDSSSSEMAPASDDGNFTMSELDDEDDDDDGMDVSDDFEDSSDDDWGAEKRKRKPKKPTVAKGSKRAKGGRAPARTGSSTPRSTVLPAPKKSAEYSDSEDSDFFVGKRKPKRGTVRGRAKKPKSLPSYMDGSDSEYGSSDFRSLRQSTREQPAKSYAEDAGDLLDD</sequence>
<gene>
    <name evidence="2" type="ORF">H4R20_006441</name>
</gene>
<feature type="region of interest" description="Disordered" evidence="1">
    <location>
        <begin position="1"/>
        <end position="196"/>
    </location>
</feature>
<feature type="non-terminal residue" evidence="2">
    <location>
        <position position="196"/>
    </location>
</feature>
<comment type="caution">
    <text evidence="2">The sequence shown here is derived from an EMBL/GenBank/DDBJ whole genome shotgun (WGS) entry which is preliminary data.</text>
</comment>
<protein>
    <submittedName>
        <fullName evidence="2">Uncharacterized protein</fullName>
    </submittedName>
</protein>
<feature type="compositionally biased region" description="Acidic residues" evidence="1">
    <location>
        <begin position="51"/>
        <end position="76"/>
    </location>
</feature>
<keyword evidence="3" id="KW-1185">Reference proteome</keyword>
<dbReference type="AlphaFoldDB" id="A0A9W8HNL3"/>
<name>A0A9W8HNL3_9FUNG</name>